<dbReference type="AlphaFoldDB" id="A0A8D8BB25"/>
<evidence type="ECO:0000313" key="1">
    <source>
        <dbReference type="EMBL" id="CAG6472734.1"/>
    </source>
</evidence>
<proteinExistence type="predicted"/>
<name>A0A8D8BB25_CULPI</name>
<organism evidence="1">
    <name type="scientific">Culex pipiens</name>
    <name type="common">House mosquito</name>
    <dbReference type="NCBI Taxonomy" id="7175"/>
    <lineage>
        <taxon>Eukaryota</taxon>
        <taxon>Metazoa</taxon>
        <taxon>Ecdysozoa</taxon>
        <taxon>Arthropoda</taxon>
        <taxon>Hexapoda</taxon>
        <taxon>Insecta</taxon>
        <taxon>Pterygota</taxon>
        <taxon>Neoptera</taxon>
        <taxon>Endopterygota</taxon>
        <taxon>Diptera</taxon>
        <taxon>Nematocera</taxon>
        <taxon>Culicoidea</taxon>
        <taxon>Culicidae</taxon>
        <taxon>Culicinae</taxon>
        <taxon>Culicini</taxon>
        <taxon>Culex</taxon>
        <taxon>Culex</taxon>
    </lineage>
</organism>
<sequence>MIFFSLGLESLLGNPYHFWQHCFHYIYKLSTSMDSMPYSHQSFLFFHIWGAVHYNERKKEIHYLITQVPILFTQQFVSHKFTVIPSKCSEKTRWTQCDFISLGVNIKL</sequence>
<accession>A0A8D8BB25</accession>
<dbReference type="EMBL" id="HBUE01071274">
    <property type="protein sequence ID" value="CAG6472734.1"/>
    <property type="molecule type" value="Transcribed_RNA"/>
</dbReference>
<reference evidence="1" key="1">
    <citation type="submission" date="2021-05" db="EMBL/GenBank/DDBJ databases">
        <authorList>
            <person name="Alioto T."/>
            <person name="Alioto T."/>
            <person name="Gomez Garrido J."/>
        </authorList>
    </citation>
    <scope>NUCLEOTIDE SEQUENCE</scope>
</reference>
<protein>
    <submittedName>
        <fullName evidence="1">(northern house mosquito) hypothetical protein</fullName>
    </submittedName>
</protein>